<dbReference type="RefSeq" id="WP_089311872.1">
    <property type="nucleotide sequence ID" value="NZ_FZNP01000004.1"/>
</dbReference>
<dbReference type="PANTHER" id="PTHR43790">
    <property type="entry name" value="CARBOHYDRATE TRANSPORT ATP-BINDING PROTEIN MG119-RELATED"/>
    <property type="match status" value="1"/>
</dbReference>
<dbReference type="SMART" id="SM00382">
    <property type="entry name" value="AAA"/>
    <property type="match status" value="2"/>
</dbReference>
<organism evidence="6 7">
    <name type="scientific">Actinomadura mexicana</name>
    <dbReference type="NCBI Taxonomy" id="134959"/>
    <lineage>
        <taxon>Bacteria</taxon>
        <taxon>Bacillati</taxon>
        <taxon>Actinomycetota</taxon>
        <taxon>Actinomycetes</taxon>
        <taxon>Streptosporangiales</taxon>
        <taxon>Thermomonosporaceae</taxon>
        <taxon>Actinomadura</taxon>
    </lineage>
</organism>
<evidence type="ECO:0000259" key="5">
    <source>
        <dbReference type="PROSITE" id="PS50893"/>
    </source>
</evidence>
<sequence>MTEPALRVDGLAKSFLGQTVLSGVDMRIAPGEIHALLGENGAGKSTLIKILAGVHTADAGQVTVAGRPLRPRHRLADAAAARMRFVHQDLGLVDDLDVTENICLTSDFSSRGGLIRFGASRRRVREVLGRLGVDIDPRRRVGDLAQAEKVMVAVARAFSAEAHLIVLDEVTASLPTPEVARLKDLLHQACRQGTAFLFVTHRLGEVFDMADAVTVLRDGRRIASARPADVTHDQLVEWLVGRYVAALAPRSGESHASAGTPVLRVEDLRATPHHATLNFTVNAGEVVAFTGLVGSGAHEVVRCLAGAQRPQEGTASLRGRRFPLGDPVGAAGRGSRYVAGDRQEGIAPDLCVRENLFLAHYCHGGRFLRPRRERRAADDLIARYDVRPPQASELPVVTLSGGNQQKVAIGRALSGTPGLLVLDDPTVGVDIGARVAIHRLIRQTADTGVPVVLASTDFSEVVSEAHRAVVMRDGRVGAVLSGADLTEQRLITESYRAREVA</sequence>
<keyword evidence="2" id="KW-0677">Repeat</keyword>
<evidence type="ECO:0000256" key="3">
    <source>
        <dbReference type="ARBA" id="ARBA00022741"/>
    </source>
</evidence>
<dbReference type="GO" id="GO:0005524">
    <property type="term" value="F:ATP binding"/>
    <property type="evidence" value="ECO:0007669"/>
    <property type="project" value="UniProtKB-KW"/>
</dbReference>
<protein>
    <submittedName>
        <fullName evidence="6">Ribose transport system ATP-binding protein</fullName>
    </submittedName>
</protein>
<dbReference type="OrthoDB" id="8416490at2"/>
<dbReference type="Gene3D" id="3.40.50.300">
    <property type="entry name" value="P-loop containing nucleotide triphosphate hydrolases"/>
    <property type="match status" value="2"/>
</dbReference>
<keyword evidence="3" id="KW-0547">Nucleotide-binding</keyword>
<dbReference type="InterPro" id="IPR027417">
    <property type="entry name" value="P-loop_NTPase"/>
</dbReference>
<evidence type="ECO:0000313" key="6">
    <source>
        <dbReference type="EMBL" id="SNR56992.1"/>
    </source>
</evidence>
<reference evidence="7" key="1">
    <citation type="submission" date="2017-06" db="EMBL/GenBank/DDBJ databases">
        <authorList>
            <person name="Varghese N."/>
            <person name="Submissions S."/>
        </authorList>
    </citation>
    <scope>NUCLEOTIDE SEQUENCE [LARGE SCALE GENOMIC DNA]</scope>
    <source>
        <strain evidence="7">DSM 44485</strain>
    </source>
</reference>
<feature type="domain" description="ABC transporter" evidence="5">
    <location>
        <begin position="6"/>
        <end position="243"/>
    </location>
</feature>
<dbReference type="PROSITE" id="PS50893">
    <property type="entry name" value="ABC_TRANSPORTER_2"/>
    <property type="match status" value="2"/>
</dbReference>
<evidence type="ECO:0000256" key="2">
    <source>
        <dbReference type="ARBA" id="ARBA00022737"/>
    </source>
</evidence>
<keyword evidence="4 6" id="KW-0067">ATP-binding</keyword>
<gene>
    <name evidence="6" type="ORF">SAMN06265355_104233</name>
</gene>
<dbReference type="Pfam" id="PF00005">
    <property type="entry name" value="ABC_tran"/>
    <property type="match status" value="2"/>
</dbReference>
<feature type="domain" description="ABC transporter" evidence="5">
    <location>
        <begin position="257"/>
        <end position="498"/>
    </location>
</feature>
<dbReference type="InterPro" id="IPR003593">
    <property type="entry name" value="AAA+_ATPase"/>
</dbReference>
<dbReference type="GO" id="GO:0016887">
    <property type="term" value="F:ATP hydrolysis activity"/>
    <property type="evidence" value="ECO:0007669"/>
    <property type="project" value="InterPro"/>
</dbReference>
<dbReference type="CDD" id="cd03215">
    <property type="entry name" value="ABC_Carb_Monos_II"/>
    <property type="match status" value="1"/>
</dbReference>
<evidence type="ECO:0000256" key="4">
    <source>
        <dbReference type="ARBA" id="ARBA00022840"/>
    </source>
</evidence>
<dbReference type="EMBL" id="FZNP01000004">
    <property type="protein sequence ID" value="SNR56992.1"/>
    <property type="molecule type" value="Genomic_DNA"/>
</dbReference>
<keyword evidence="7" id="KW-1185">Reference proteome</keyword>
<evidence type="ECO:0000256" key="1">
    <source>
        <dbReference type="ARBA" id="ARBA00022448"/>
    </source>
</evidence>
<dbReference type="SUPFAM" id="SSF52540">
    <property type="entry name" value="P-loop containing nucleoside triphosphate hydrolases"/>
    <property type="match status" value="2"/>
</dbReference>
<dbReference type="CDD" id="cd03216">
    <property type="entry name" value="ABC_Carb_Monos_I"/>
    <property type="match status" value="1"/>
</dbReference>
<dbReference type="PANTHER" id="PTHR43790:SF9">
    <property type="entry name" value="GALACTOFURANOSE TRANSPORTER ATP-BINDING PROTEIN YTFR"/>
    <property type="match status" value="1"/>
</dbReference>
<dbReference type="AlphaFoldDB" id="A0A238XE86"/>
<dbReference type="InterPro" id="IPR017871">
    <property type="entry name" value="ABC_transporter-like_CS"/>
</dbReference>
<evidence type="ECO:0000313" key="7">
    <source>
        <dbReference type="Proteomes" id="UP000198420"/>
    </source>
</evidence>
<dbReference type="InterPro" id="IPR003439">
    <property type="entry name" value="ABC_transporter-like_ATP-bd"/>
</dbReference>
<dbReference type="InterPro" id="IPR050107">
    <property type="entry name" value="ABC_carbohydrate_import_ATPase"/>
</dbReference>
<dbReference type="PROSITE" id="PS00211">
    <property type="entry name" value="ABC_TRANSPORTER_1"/>
    <property type="match status" value="1"/>
</dbReference>
<name>A0A238XE86_9ACTN</name>
<proteinExistence type="predicted"/>
<keyword evidence="1" id="KW-0813">Transport</keyword>
<accession>A0A238XE86</accession>
<dbReference type="Proteomes" id="UP000198420">
    <property type="component" value="Unassembled WGS sequence"/>
</dbReference>